<dbReference type="InterPro" id="IPR009057">
    <property type="entry name" value="Homeodomain-like_sf"/>
</dbReference>
<dbReference type="Pfam" id="PF00249">
    <property type="entry name" value="Myb_DNA-binding"/>
    <property type="match status" value="2"/>
</dbReference>
<dbReference type="GeneID" id="107006111"/>
<dbReference type="RefSeq" id="XP_015060234.1">
    <property type="nucleotide sequence ID" value="XM_015204748.1"/>
</dbReference>
<dbReference type="CDD" id="cd00167">
    <property type="entry name" value="SANT"/>
    <property type="match status" value="2"/>
</dbReference>
<accession>A0ABM1FQK0</accession>
<dbReference type="SUPFAM" id="SSF46689">
    <property type="entry name" value="Homeodomain-like"/>
    <property type="match status" value="1"/>
</dbReference>
<gene>
    <name evidence="6" type="primary">LOC107006111</name>
</gene>
<evidence type="ECO:0000256" key="2">
    <source>
        <dbReference type="ARBA" id="ARBA00023242"/>
    </source>
</evidence>
<organism evidence="5 6">
    <name type="scientific">Solanum pennellii</name>
    <name type="common">Tomato</name>
    <name type="synonym">Lycopersicon pennellii</name>
    <dbReference type="NCBI Taxonomy" id="28526"/>
    <lineage>
        <taxon>Eukaryota</taxon>
        <taxon>Viridiplantae</taxon>
        <taxon>Streptophyta</taxon>
        <taxon>Embryophyta</taxon>
        <taxon>Tracheophyta</taxon>
        <taxon>Spermatophyta</taxon>
        <taxon>Magnoliopsida</taxon>
        <taxon>eudicotyledons</taxon>
        <taxon>Gunneridae</taxon>
        <taxon>Pentapetalae</taxon>
        <taxon>asterids</taxon>
        <taxon>lamiids</taxon>
        <taxon>Solanales</taxon>
        <taxon>Solanaceae</taxon>
        <taxon>Solanoideae</taxon>
        <taxon>Solaneae</taxon>
        <taxon>Solanum</taxon>
        <taxon>Solanum subgen. Lycopersicon</taxon>
    </lineage>
</organism>
<protein>
    <submittedName>
        <fullName evidence="6">Transcription factor MYB41-like</fullName>
    </submittedName>
</protein>
<dbReference type="InterPro" id="IPR017930">
    <property type="entry name" value="Myb_dom"/>
</dbReference>
<dbReference type="InterPro" id="IPR050560">
    <property type="entry name" value="MYB_TF"/>
</dbReference>
<proteinExistence type="predicted"/>
<dbReference type="PANTHER" id="PTHR45614">
    <property type="entry name" value="MYB PROTEIN-RELATED"/>
    <property type="match status" value="1"/>
</dbReference>
<reference evidence="5" key="1">
    <citation type="journal article" date="2014" name="Nat. Genet.">
        <title>The genome of the stress-tolerant wild tomato species Solanum pennellii.</title>
        <authorList>
            <person name="Bolger A."/>
            <person name="Scossa F."/>
            <person name="Bolger M.E."/>
            <person name="Lanz C."/>
            <person name="Maumus F."/>
            <person name="Tohge T."/>
            <person name="Quesneville H."/>
            <person name="Alseekh S."/>
            <person name="Sorensen I."/>
            <person name="Lichtenstein G."/>
            <person name="Fich E.A."/>
            <person name="Conte M."/>
            <person name="Keller H."/>
            <person name="Schneeberger K."/>
            <person name="Schwacke R."/>
            <person name="Ofner I."/>
            <person name="Vrebalov J."/>
            <person name="Xu Y."/>
            <person name="Osorio S."/>
            <person name="Aflitos S.A."/>
            <person name="Schijlen E."/>
            <person name="Jimenez-Gomez J.M."/>
            <person name="Ryngajllo M."/>
            <person name="Kimura S."/>
            <person name="Kumar R."/>
            <person name="Koenig D."/>
            <person name="Headland L.R."/>
            <person name="Maloof J.N."/>
            <person name="Sinha N."/>
            <person name="van Ham R.C."/>
            <person name="Lankhorst R.K."/>
            <person name="Mao L."/>
            <person name="Vogel A."/>
            <person name="Arsova B."/>
            <person name="Panstruga R."/>
            <person name="Fei Z."/>
            <person name="Rose J.K."/>
            <person name="Zamir D."/>
            <person name="Carrari F."/>
            <person name="Giovannoni J.J."/>
            <person name="Weigel D."/>
            <person name="Usadel B."/>
            <person name="Fernie A.R."/>
        </authorList>
    </citation>
    <scope>NUCLEOTIDE SEQUENCE [LARGE SCALE GENOMIC DNA]</scope>
    <source>
        <strain evidence="5">cv. LA0716</strain>
    </source>
</reference>
<dbReference type="PROSITE" id="PS51294">
    <property type="entry name" value="HTH_MYB"/>
    <property type="match status" value="2"/>
</dbReference>
<feature type="domain" description="Myb-like" evidence="3">
    <location>
        <begin position="5"/>
        <end position="51"/>
    </location>
</feature>
<dbReference type="PROSITE" id="PS50090">
    <property type="entry name" value="MYB_LIKE"/>
    <property type="match status" value="2"/>
</dbReference>
<dbReference type="InterPro" id="IPR001005">
    <property type="entry name" value="SANT/Myb"/>
</dbReference>
<dbReference type="Gene3D" id="1.10.10.60">
    <property type="entry name" value="Homeodomain-like"/>
    <property type="match status" value="2"/>
</dbReference>
<feature type="domain" description="HTH myb-type" evidence="4">
    <location>
        <begin position="59"/>
        <end position="106"/>
    </location>
</feature>
<dbReference type="Proteomes" id="UP000694930">
    <property type="component" value="Chromosome 12"/>
</dbReference>
<name>A0ABM1FQK0_SOLPN</name>
<dbReference type="SMART" id="SM00717">
    <property type="entry name" value="SANT"/>
    <property type="match status" value="2"/>
</dbReference>
<evidence type="ECO:0000256" key="1">
    <source>
        <dbReference type="ARBA" id="ARBA00004123"/>
    </source>
</evidence>
<evidence type="ECO:0000313" key="5">
    <source>
        <dbReference type="Proteomes" id="UP000694930"/>
    </source>
</evidence>
<dbReference type="PANTHER" id="PTHR45614:SF295">
    <property type="entry name" value="SUCROSE RESPONSIVE ELEMENT BINDING PROTEIN"/>
    <property type="match status" value="1"/>
</dbReference>
<sequence length="381" mass="42734">MGQIKRRWNPGEDERLKRLVEKHGAKNWSFISQSFSSQTEKSCRERWCNHLNPQSDHHPLTTEEEDTIFKAHSKFGNQWAMITSLLPGRTNDFIKNQWNSTLKRKHSSMSEDLTFENPQLPLKRSFSLGISINSGNPSESHLKFSRFPELCHYPPTIPPCQDLPLSTYSPVIPDPLTSLSSYGYDLSNLGISRFPSLSLYPHIPPLVEFFPHSSVSPVIPNPLTIVSPYGSDIRNSNLAKLPHFSLNSSITQLGEIMPLSVVSPVLHGPSTTLSLSLPRSKSGENLNLINRIEKVAELTPVSTSEPNLSNFISQNSTTQNDNSGLTSMEIQLLSPNIWKVLQDMIRKEVKNYVSQLENERDSMNTEATVDATVNNIGVSKD</sequence>
<reference evidence="6" key="2">
    <citation type="submission" date="2025-08" db="UniProtKB">
        <authorList>
            <consortium name="RefSeq"/>
        </authorList>
    </citation>
    <scope>IDENTIFICATION</scope>
</reference>
<evidence type="ECO:0000313" key="6">
    <source>
        <dbReference type="RefSeq" id="XP_015060234.1"/>
    </source>
</evidence>
<evidence type="ECO:0000259" key="4">
    <source>
        <dbReference type="PROSITE" id="PS51294"/>
    </source>
</evidence>
<feature type="domain" description="Myb-like" evidence="3">
    <location>
        <begin position="52"/>
        <end position="102"/>
    </location>
</feature>
<keyword evidence="5" id="KW-1185">Reference proteome</keyword>
<comment type="subcellular location">
    <subcellularLocation>
        <location evidence="1">Nucleus</location>
    </subcellularLocation>
</comment>
<keyword evidence="2" id="KW-0539">Nucleus</keyword>
<evidence type="ECO:0000259" key="3">
    <source>
        <dbReference type="PROSITE" id="PS50090"/>
    </source>
</evidence>
<feature type="domain" description="HTH myb-type" evidence="4">
    <location>
        <begin position="1"/>
        <end position="55"/>
    </location>
</feature>